<dbReference type="PANTHER" id="PTHR43740">
    <property type="entry name" value="LEUCYL-TRNA SYNTHETASE"/>
    <property type="match status" value="1"/>
</dbReference>
<evidence type="ECO:0000259" key="12">
    <source>
        <dbReference type="Pfam" id="PF08264"/>
    </source>
</evidence>
<dbReference type="PROSITE" id="PS00178">
    <property type="entry name" value="AA_TRNA_LIGASE_I"/>
    <property type="match status" value="1"/>
</dbReference>
<feature type="binding site" evidence="9">
    <location>
        <position position="632"/>
    </location>
    <ligand>
        <name>ATP</name>
        <dbReference type="ChEBI" id="CHEBI:30616"/>
    </ligand>
</feature>
<evidence type="ECO:0000256" key="2">
    <source>
        <dbReference type="ARBA" id="ARBA00022490"/>
    </source>
</evidence>
<comment type="catalytic activity">
    <reaction evidence="8 9">
        <text>tRNA(Leu) + L-leucine + ATP = L-leucyl-tRNA(Leu) + AMP + diphosphate</text>
        <dbReference type="Rhea" id="RHEA:11688"/>
        <dbReference type="Rhea" id="RHEA-COMP:9613"/>
        <dbReference type="Rhea" id="RHEA-COMP:9622"/>
        <dbReference type="ChEBI" id="CHEBI:30616"/>
        <dbReference type="ChEBI" id="CHEBI:33019"/>
        <dbReference type="ChEBI" id="CHEBI:57427"/>
        <dbReference type="ChEBI" id="CHEBI:78442"/>
        <dbReference type="ChEBI" id="CHEBI:78494"/>
        <dbReference type="ChEBI" id="CHEBI:456215"/>
        <dbReference type="EC" id="6.1.1.4"/>
    </reaction>
</comment>
<feature type="domain" description="Aminoacyl-tRNA synthetase class Ia" evidence="11">
    <location>
        <begin position="628"/>
        <end position="668"/>
    </location>
</feature>
<evidence type="ECO:0000313" key="15">
    <source>
        <dbReference type="EMBL" id="ODA68017.1"/>
    </source>
</evidence>
<dbReference type="Proteomes" id="UP000095087">
    <property type="component" value="Unassembled WGS sequence"/>
</dbReference>
<dbReference type="EMBL" id="MASI01000002">
    <property type="protein sequence ID" value="ODA68017.1"/>
    <property type="molecule type" value="Genomic_DNA"/>
</dbReference>
<dbReference type="FunFam" id="3.10.20.590:FF:000001">
    <property type="entry name" value="Leucine--tRNA ligase"/>
    <property type="match status" value="1"/>
</dbReference>
<dbReference type="PATRIC" id="fig|1177755.3.peg.1192"/>
<evidence type="ECO:0000256" key="3">
    <source>
        <dbReference type="ARBA" id="ARBA00022598"/>
    </source>
</evidence>
<dbReference type="PANTHER" id="PTHR43740:SF2">
    <property type="entry name" value="LEUCINE--TRNA LIGASE, MITOCHONDRIAL"/>
    <property type="match status" value="1"/>
</dbReference>
<dbReference type="InterPro" id="IPR013155">
    <property type="entry name" value="M/V/L/I-tRNA-synth_anticd-bd"/>
</dbReference>
<keyword evidence="3 9" id="KW-0436">Ligase</keyword>
<keyword evidence="2 9" id="KW-0963">Cytoplasm</keyword>
<evidence type="ECO:0000256" key="10">
    <source>
        <dbReference type="RuleBase" id="RU363035"/>
    </source>
</evidence>
<evidence type="ECO:0000256" key="1">
    <source>
        <dbReference type="ARBA" id="ARBA00005594"/>
    </source>
</evidence>
<dbReference type="InterPro" id="IPR001412">
    <property type="entry name" value="aa-tRNA-synth_I_CS"/>
</dbReference>
<gene>
    <name evidence="9" type="primary">leuS</name>
    <name evidence="15" type="ORF">A7A08_01187</name>
</gene>
<dbReference type="Gene3D" id="3.10.20.590">
    <property type="match status" value="1"/>
</dbReference>
<dbReference type="Pfam" id="PF00133">
    <property type="entry name" value="tRNA-synt_1"/>
    <property type="match status" value="2"/>
</dbReference>
<dbReference type="Pfam" id="PF09334">
    <property type="entry name" value="tRNA-synt_1g"/>
    <property type="match status" value="1"/>
</dbReference>
<dbReference type="Gene3D" id="1.10.730.10">
    <property type="entry name" value="Isoleucyl-tRNA Synthetase, Domain 1"/>
    <property type="match status" value="1"/>
</dbReference>
<evidence type="ECO:0000259" key="11">
    <source>
        <dbReference type="Pfam" id="PF00133"/>
    </source>
</evidence>
<dbReference type="InterPro" id="IPR025709">
    <property type="entry name" value="Leu_tRNA-synth_edit"/>
</dbReference>
<dbReference type="GO" id="GO:0005524">
    <property type="term" value="F:ATP binding"/>
    <property type="evidence" value="ECO:0007669"/>
    <property type="project" value="UniProtKB-UniRule"/>
</dbReference>
<dbReference type="SUPFAM" id="SSF47323">
    <property type="entry name" value="Anticodon-binding domain of a subclass of class I aminoacyl-tRNA synthetases"/>
    <property type="match status" value="1"/>
</dbReference>
<dbReference type="InterPro" id="IPR009080">
    <property type="entry name" value="tRNAsynth_Ia_anticodon-bd"/>
</dbReference>
<dbReference type="SUPFAM" id="SSF52374">
    <property type="entry name" value="Nucleotidylyl transferase"/>
    <property type="match status" value="1"/>
</dbReference>
<dbReference type="OrthoDB" id="9810365at2"/>
<evidence type="ECO:0000256" key="6">
    <source>
        <dbReference type="ARBA" id="ARBA00022917"/>
    </source>
</evidence>
<comment type="similarity">
    <text evidence="1 9 10">Belongs to the class-I aminoacyl-tRNA synthetase family.</text>
</comment>
<reference evidence="15 16" key="1">
    <citation type="submission" date="2016-07" db="EMBL/GenBank/DDBJ databases">
        <title>Draft genome sequence of Methyloligella halotolerans C2T (VKM B-2706T=CCUG 61687T=DSM 25045T), a halotolerant polyhydroxybutyrate accumulating methylotroph.</title>
        <authorList>
            <person name="Vasilenko O.V."/>
            <person name="Doronina N.V."/>
            <person name="Poroshina M.N."/>
            <person name="Tarlachkov S.V."/>
            <person name="Trotsenko Y.A."/>
        </authorList>
    </citation>
    <scope>NUCLEOTIDE SEQUENCE [LARGE SCALE GENOMIC DNA]</scope>
    <source>
        <strain evidence="15 16">VKM B-2706</strain>
    </source>
</reference>
<feature type="domain" description="Methionyl/Valyl/Leucyl/Isoleucyl-tRNA synthetase anticodon-binding" evidence="12">
    <location>
        <begin position="711"/>
        <end position="836"/>
    </location>
</feature>
<dbReference type="CDD" id="cd00812">
    <property type="entry name" value="LeuRS_core"/>
    <property type="match status" value="1"/>
</dbReference>
<dbReference type="GO" id="GO:0005829">
    <property type="term" value="C:cytosol"/>
    <property type="evidence" value="ECO:0007669"/>
    <property type="project" value="TreeGrafter"/>
</dbReference>
<feature type="short sequence motif" description="'HIGH' region" evidence="9">
    <location>
        <begin position="43"/>
        <end position="53"/>
    </location>
</feature>
<sequence length="873" mass="97216">MAAERYDAAARERYWQEKWDESAVFAADEADPRPKYYVLEMFPYPSGRIHIGHTRNYTMGDVVARFMRARGHNVLHPMGWDAFGMPAENAAIERGIHPGEWTYDNIATMRDQLKLMGFSIDWSRELATCDVEYYAQQQSLFVDLLEAGLVERKTRKVNWDPVDQTVLANEQVIDGKGWRSGAPVEQRELAQWFFKITEFADELLEGLESLERWPEKVRLMQSNWIGRSEGMLVLFETIAETAPENVPTIQVFTTRPDTLFGASFLAIAADHPLASAVGQADKTAADFIAECQRHGTSAAELETLEKQGYDTGVRVAHPVIEGATLPVYIANFILSEYGTGAIFGCPAHDQRDLEFARKYDLPVTPVVLPPNEDEGSFAIGDEAYTGDGTMINSDFLNGMDVPAAKAAMSDRLEQQTVRNIQQGERKIQFRLRDWGISRQRYWGCPIPMIHCETCGIVPVPKDTLPVELPNDVSFDKPGNPLDHHPSWKIVTCPSCGGDARRETDTMDTFVDSSWYFARFTAPRAETPTVPEVADEWLPVDQYIGGIEHAILHLLYARFFTRAMHRTGHVGLDEPFAGLFTQGMVTHETYRTKDGQWVEPGLVRIEDSEGDRKAVHAETGEEIAIGALEKMSKSKKNTVGPEEIVGQYGADTARWFMLSDTPPERDIQWTESGVEGSYRFLQRVWRMTGEVAALGDAPSDVPKDISETAAELRRTTHKTIAAVTASIENLRFNSAVAQIYELSNALSAALNKAGKSLDAGMHFALGEATRTLARLAAPMVPHLAEECWAMLGHHGLLTEESWPSPDPALVVDDQVTIAVQVNGKRRDELTIARDASKEDIEAAALKLENVARAIGGREIKKIVVVPQRIVNVVA</sequence>
<dbReference type="Gene3D" id="2.20.28.290">
    <property type="match status" value="1"/>
</dbReference>
<dbReference type="InterPro" id="IPR002300">
    <property type="entry name" value="aa-tRNA-synth_Ia"/>
</dbReference>
<dbReference type="InterPro" id="IPR009008">
    <property type="entry name" value="Val/Leu/Ile-tRNA-synth_edit"/>
</dbReference>
<evidence type="ECO:0000256" key="8">
    <source>
        <dbReference type="ARBA" id="ARBA00047469"/>
    </source>
</evidence>
<evidence type="ECO:0000259" key="13">
    <source>
        <dbReference type="Pfam" id="PF09334"/>
    </source>
</evidence>
<dbReference type="CDD" id="cd07958">
    <property type="entry name" value="Anticodon_Ia_Leu_BEm"/>
    <property type="match status" value="1"/>
</dbReference>
<dbReference type="EC" id="6.1.1.4" evidence="9"/>
<dbReference type="Gene3D" id="3.40.50.620">
    <property type="entry name" value="HUPs"/>
    <property type="match status" value="2"/>
</dbReference>
<feature type="short sequence motif" description="'KMSKS' region" evidence="9">
    <location>
        <begin position="629"/>
        <end position="633"/>
    </location>
</feature>
<dbReference type="HAMAP" id="MF_00049_B">
    <property type="entry name" value="Leu_tRNA_synth_B"/>
    <property type="match status" value="1"/>
</dbReference>
<evidence type="ECO:0000313" key="16">
    <source>
        <dbReference type="Proteomes" id="UP000095087"/>
    </source>
</evidence>
<keyword evidence="6 9" id="KW-0648">Protein biosynthesis</keyword>
<dbReference type="InterPro" id="IPR014729">
    <property type="entry name" value="Rossmann-like_a/b/a_fold"/>
</dbReference>
<organism evidence="15 16">
    <name type="scientific">Methyloligella halotolerans</name>
    <dbReference type="NCBI Taxonomy" id="1177755"/>
    <lineage>
        <taxon>Bacteria</taxon>
        <taxon>Pseudomonadati</taxon>
        <taxon>Pseudomonadota</taxon>
        <taxon>Alphaproteobacteria</taxon>
        <taxon>Hyphomicrobiales</taxon>
        <taxon>Hyphomicrobiaceae</taxon>
        <taxon>Methyloligella</taxon>
    </lineage>
</organism>
<keyword evidence="5 9" id="KW-0067">ATP-binding</keyword>
<evidence type="ECO:0000256" key="7">
    <source>
        <dbReference type="ARBA" id="ARBA00023146"/>
    </source>
</evidence>
<comment type="caution">
    <text evidence="15">The sequence shown here is derived from an EMBL/GenBank/DDBJ whole genome shotgun (WGS) entry which is preliminary data.</text>
</comment>
<dbReference type="InterPro" id="IPR002302">
    <property type="entry name" value="Leu-tRNA-ligase"/>
</dbReference>
<dbReference type="STRING" id="1177755.A7A08_01187"/>
<dbReference type="InterPro" id="IPR015413">
    <property type="entry name" value="Methionyl/Leucyl_tRNA_Synth"/>
</dbReference>
<name>A0A1E2S0K7_9HYPH</name>
<dbReference type="PRINTS" id="PR00985">
    <property type="entry name" value="TRNASYNTHLEU"/>
</dbReference>
<evidence type="ECO:0000256" key="9">
    <source>
        <dbReference type="HAMAP-Rule" id="MF_00049"/>
    </source>
</evidence>
<keyword evidence="16" id="KW-1185">Reference proteome</keyword>
<protein>
    <recommendedName>
        <fullName evidence="9">Leucine--tRNA ligase</fullName>
        <ecNumber evidence="9">6.1.1.4</ecNumber>
    </recommendedName>
    <alternativeName>
        <fullName evidence="9">Leucyl-tRNA synthetase</fullName>
        <shortName evidence="9">LeuRS</shortName>
    </alternativeName>
</protein>
<evidence type="ECO:0000259" key="14">
    <source>
        <dbReference type="Pfam" id="PF13603"/>
    </source>
</evidence>
<dbReference type="RefSeq" id="WP_069094536.1">
    <property type="nucleotide sequence ID" value="NZ_MASI01000002.1"/>
</dbReference>
<evidence type="ECO:0000256" key="5">
    <source>
        <dbReference type="ARBA" id="ARBA00022840"/>
    </source>
</evidence>
<dbReference type="AlphaFoldDB" id="A0A1E2S0K7"/>
<dbReference type="GO" id="GO:0004823">
    <property type="term" value="F:leucine-tRNA ligase activity"/>
    <property type="evidence" value="ECO:0007669"/>
    <property type="project" value="UniProtKB-UniRule"/>
</dbReference>
<evidence type="ECO:0000256" key="4">
    <source>
        <dbReference type="ARBA" id="ARBA00022741"/>
    </source>
</evidence>
<accession>A0A1E2S0K7</accession>
<feature type="domain" description="Methionyl/Leucyl tRNA synthetase" evidence="13">
    <location>
        <begin position="38"/>
        <end position="172"/>
    </location>
</feature>
<dbReference type="SUPFAM" id="SSF50677">
    <property type="entry name" value="ValRS/IleRS/LeuRS editing domain"/>
    <property type="match status" value="1"/>
</dbReference>
<dbReference type="FunFam" id="1.10.730.10:FF:000011">
    <property type="entry name" value="Leucine--tRNA ligase chloroplastic/mitochondrial"/>
    <property type="match status" value="1"/>
</dbReference>
<keyword evidence="7 9" id="KW-0030">Aminoacyl-tRNA synthetase</keyword>
<proteinExistence type="inferred from homology"/>
<dbReference type="FunFam" id="3.40.50.620:FF:000003">
    <property type="entry name" value="Leucine--tRNA ligase"/>
    <property type="match status" value="1"/>
</dbReference>
<dbReference type="GO" id="GO:0002161">
    <property type="term" value="F:aminoacyl-tRNA deacylase activity"/>
    <property type="evidence" value="ECO:0007669"/>
    <property type="project" value="InterPro"/>
</dbReference>
<feature type="domain" description="Aminoacyl-tRNA synthetase class Ia" evidence="11">
    <location>
        <begin position="431"/>
        <end position="587"/>
    </location>
</feature>
<keyword evidence="4 9" id="KW-0547">Nucleotide-binding</keyword>
<dbReference type="Pfam" id="PF13603">
    <property type="entry name" value="tRNA-synt_1_2"/>
    <property type="match status" value="1"/>
</dbReference>
<dbReference type="Pfam" id="PF08264">
    <property type="entry name" value="Anticodon_1"/>
    <property type="match status" value="1"/>
</dbReference>
<comment type="subcellular location">
    <subcellularLocation>
        <location evidence="9">Cytoplasm</location>
    </subcellularLocation>
</comment>
<dbReference type="GO" id="GO:0006429">
    <property type="term" value="P:leucyl-tRNA aminoacylation"/>
    <property type="evidence" value="ECO:0007669"/>
    <property type="project" value="UniProtKB-UniRule"/>
</dbReference>
<feature type="domain" description="Leucyl-tRNA synthetase editing" evidence="14">
    <location>
        <begin position="223"/>
        <end position="412"/>
    </location>
</feature>
<dbReference type="NCBIfam" id="TIGR00396">
    <property type="entry name" value="leuS_bact"/>
    <property type="match status" value="1"/>
</dbReference>